<dbReference type="EMBL" id="JALNMH010000011">
    <property type="protein sequence ID" value="MCK7594637.1"/>
    <property type="molecule type" value="Genomic_DNA"/>
</dbReference>
<keyword evidence="5" id="KW-1185">Reference proteome</keyword>
<dbReference type="InterPro" id="IPR008816">
    <property type="entry name" value="Gly_zipper_2TM_dom"/>
</dbReference>
<sequence length="201" mass="21934">MNASSRIALVLSLFVLGDHALAEDGDRYQQSSFQLRADRARVIEVERVGGQYSTRLSQECWDESTRRHEPGYYRDNSGRLYRGENSGKAGTVIGAIIGGVLGNQIGSGDGRKAATVAGAVIGGAVGSKHGQNDRRYADDGYDYYGDESGVVRRCRTVEEPGGGYGRRGYQVTYEYAGQTYQAFSLVRPGRTIPVLVDVRPR</sequence>
<evidence type="ECO:0000313" key="5">
    <source>
        <dbReference type="Proteomes" id="UP001431449"/>
    </source>
</evidence>
<proteinExistence type="predicted"/>
<dbReference type="InterPro" id="IPR051407">
    <property type="entry name" value="Bact_OM_lipoprot/Surf_antigen"/>
</dbReference>
<feature type="domain" description="Glycine zipper 2TM" evidence="3">
    <location>
        <begin position="89"/>
        <end position="128"/>
    </location>
</feature>
<dbReference type="Pfam" id="PF05433">
    <property type="entry name" value="Rick_17kDa_Anti"/>
    <property type="match status" value="1"/>
</dbReference>
<organism evidence="4 5">
    <name type="scientific">Pseudomarimonas salicorniae</name>
    <dbReference type="NCBI Taxonomy" id="2933270"/>
    <lineage>
        <taxon>Bacteria</taxon>
        <taxon>Pseudomonadati</taxon>
        <taxon>Pseudomonadota</taxon>
        <taxon>Gammaproteobacteria</taxon>
        <taxon>Lysobacterales</taxon>
        <taxon>Lysobacteraceae</taxon>
        <taxon>Pseudomarimonas</taxon>
    </lineage>
</organism>
<dbReference type="Proteomes" id="UP001431449">
    <property type="component" value="Unassembled WGS sequence"/>
</dbReference>
<evidence type="ECO:0000259" key="3">
    <source>
        <dbReference type="Pfam" id="PF05433"/>
    </source>
</evidence>
<evidence type="ECO:0000256" key="2">
    <source>
        <dbReference type="ARBA" id="ARBA00023136"/>
    </source>
</evidence>
<evidence type="ECO:0000313" key="4">
    <source>
        <dbReference type="EMBL" id="MCK7594637.1"/>
    </source>
</evidence>
<name>A0ABT0GJB6_9GAMM</name>
<protein>
    <submittedName>
        <fullName evidence="4">Glycine zipper 2TM domain-containing protein</fullName>
    </submittedName>
</protein>
<dbReference type="RefSeq" id="WP_248210197.1">
    <property type="nucleotide sequence ID" value="NZ_JALNMH010000011.1"/>
</dbReference>
<comment type="caution">
    <text evidence="4">The sequence shown here is derived from an EMBL/GenBank/DDBJ whole genome shotgun (WGS) entry which is preliminary data.</text>
</comment>
<dbReference type="PANTHER" id="PTHR35603">
    <property type="match status" value="1"/>
</dbReference>
<evidence type="ECO:0000256" key="1">
    <source>
        <dbReference type="ARBA" id="ARBA00004370"/>
    </source>
</evidence>
<accession>A0ABT0GJB6</accession>
<gene>
    <name evidence="4" type="ORF">M0G41_13270</name>
</gene>
<dbReference type="PANTHER" id="PTHR35603:SF2">
    <property type="entry name" value="OUTER MEMBRANE LIPOPROTEIN"/>
    <property type="match status" value="1"/>
</dbReference>
<reference evidence="4" key="1">
    <citation type="submission" date="2022-04" db="EMBL/GenBank/DDBJ databases">
        <title>Lysobacter sp. CAU 1642 isolated from sea sand.</title>
        <authorList>
            <person name="Kim W."/>
        </authorList>
    </citation>
    <scope>NUCLEOTIDE SEQUENCE</scope>
    <source>
        <strain evidence="4">CAU 1642</strain>
    </source>
</reference>
<keyword evidence="2" id="KW-0472">Membrane</keyword>
<comment type="subcellular location">
    <subcellularLocation>
        <location evidence="1">Membrane</location>
    </subcellularLocation>
</comment>